<dbReference type="KEGG" id="ago:AGOS_ABL080W"/>
<feature type="binding site" evidence="15">
    <location>
        <position position="90"/>
    </location>
    <ligand>
        <name>NADPH</name>
        <dbReference type="ChEBI" id="CHEBI:57783"/>
    </ligand>
</feature>
<evidence type="ECO:0000256" key="16">
    <source>
        <dbReference type="RuleBase" id="RU000579"/>
    </source>
</evidence>
<dbReference type="InterPro" id="IPR036291">
    <property type="entry name" value="NAD(P)-bd_dom_sf"/>
</dbReference>
<feature type="domain" description="Homoserine dehydrogenase catalytic" evidence="18">
    <location>
        <begin position="148"/>
        <end position="350"/>
    </location>
</feature>
<dbReference type="STRING" id="284811.Q75DV3"/>
<keyword evidence="21" id="KW-1185">Reference proteome</keyword>
<dbReference type="GO" id="GO:0009067">
    <property type="term" value="P:aspartate family amino acid biosynthetic process"/>
    <property type="evidence" value="ECO:0000318"/>
    <property type="project" value="GO_Central"/>
</dbReference>
<dbReference type="GO" id="GO:0009086">
    <property type="term" value="P:methionine biosynthetic process"/>
    <property type="evidence" value="ECO:0007669"/>
    <property type="project" value="UniProtKB-KW"/>
</dbReference>
<dbReference type="HOGENOM" id="CLU_009116_0_1_1"/>
<feature type="binding site" evidence="15">
    <location>
        <position position="205"/>
    </location>
    <ligand>
        <name>L-homoserine</name>
        <dbReference type="ChEBI" id="CHEBI:57476"/>
    </ligand>
</feature>
<reference evidence="21" key="2">
    <citation type="journal article" date="2013" name="G3 (Bethesda)">
        <title>Genomes of Ashbya fungi isolated from insects reveal four mating-type loci, numerous translocations, lack of transposons, and distinct gene duplications.</title>
        <authorList>
            <person name="Dietrich F.S."/>
            <person name="Voegeli S."/>
            <person name="Kuo S."/>
            <person name="Philippsen P."/>
        </authorList>
    </citation>
    <scope>GENOME REANNOTATION</scope>
    <source>
        <strain evidence="21">ATCC 10895 / CBS 109.51 / FGSC 9923 / NRRL Y-1056</strain>
    </source>
</reference>
<evidence type="ECO:0000256" key="1">
    <source>
        <dbReference type="ARBA" id="ARBA00001920"/>
    </source>
</evidence>
<evidence type="ECO:0000256" key="14">
    <source>
        <dbReference type="PIRSR" id="PIRSR036497-1"/>
    </source>
</evidence>
<dbReference type="PIRSF" id="PIRSF036497">
    <property type="entry name" value="HDH_short"/>
    <property type="match status" value="1"/>
</dbReference>
<dbReference type="eggNOG" id="KOG0455">
    <property type="taxonomic scope" value="Eukaryota"/>
</dbReference>
<keyword evidence="8 16" id="KW-0791">Threonine biosynthesis</keyword>
<dbReference type="AlphaFoldDB" id="Q75DV3"/>
<dbReference type="InterPro" id="IPR001342">
    <property type="entry name" value="HDH_cat"/>
</dbReference>
<comment type="similarity">
    <text evidence="4 17">Belongs to the homoserine dehydrogenase family.</text>
</comment>
<dbReference type="InterPro" id="IPR019811">
    <property type="entry name" value="HDH_CS"/>
</dbReference>
<evidence type="ECO:0000256" key="2">
    <source>
        <dbReference type="ARBA" id="ARBA00005056"/>
    </source>
</evidence>
<feature type="active site" description="Proton donor" evidence="14">
    <location>
        <position position="220"/>
    </location>
</feature>
<dbReference type="Pfam" id="PF03447">
    <property type="entry name" value="NAD_binding_3"/>
    <property type="match status" value="1"/>
</dbReference>
<gene>
    <name evidence="20" type="ORF">AGOS_ABL080W</name>
</gene>
<dbReference type="SUPFAM" id="SSF51735">
    <property type="entry name" value="NAD(P)-binding Rossmann-fold domains"/>
    <property type="match status" value="1"/>
</dbReference>
<feature type="binding site" evidence="15">
    <location>
        <position position="114"/>
    </location>
    <ligand>
        <name>NADPH</name>
        <dbReference type="ChEBI" id="CHEBI:57783"/>
    </ligand>
</feature>
<comment type="pathway">
    <text evidence="3 16">Amino-acid biosynthesis; L-methionine biosynthesis via de novo pathway; L-homoserine from L-aspartate: step 3/3.</text>
</comment>
<dbReference type="InterPro" id="IPR005106">
    <property type="entry name" value="Asp/hSer_DH_NAD-bd"/>
</dbReference>
<dbReference type="GO" id="GO:0050661">
    <property type="term" value="F:NADP binding"/>
    <property type="evidence" value="ECO:0007669"/>
    <property type="project" value="InterPro"/>
</dbReference>
<name>Q75DV3_EREGS</name>
<comment type="pathway">
    <text evidence="2 16">Amino-acid biosynthesis; L-threonine biosynthesis; L-threonine from L-aspartate: step 3/5.</text>
</comment>
<dbReference type="OMA" id="IYTRCYS"/>
<organism evidence="20 21">
    <name type="scientific">Eremothecium gossypii (strain ATCC 10895 / CBS 109.51 / FGSC 9923 / NRRL Y-1056)</name>
    <name type="common">Yeast</name>
    <name type="synonym">Ashbya gossypii</name>
    <dbReference type="NCBI Taxonomy" id="284811"/>
    <lineage>
        <taxon>Eukaryota</taxon>
        <taxon>Fungi</taxon>
        <taxon>Dikarya</taxon>
        <taxon>Ascomycota</taxon>
        <taxon>Saccharomycotina</taxon>
        <taxon>Saccharomycetes</taxon>
        <taxon>Saccharomycetales</taxon>
        <taxon>Saccharomycetaceae</taxon>
        <taxon>Eremothecium</taxon>
    </lineage>
</organism>
<evidence type="ECO:0000256" key="3">
    <source>
        <dbReference type="ARBA" id="ARBA00005062"/>
    </source>
</evidence>
<evidence type="ECO:0000259" key="18">
    <source>
        <dbReference type="Pfam" id="PF00742"/>
    </source>
</evidence>
<comment type="cofactor">
    <cofactor evidence="1">
        <name>a metal cation</name>
        <dbReference type="ChEBI" id="CHEBI:25213"/>
    </cofactor>
</comment>
<dbReference type="GO" id="GO:0070403">
    <property type="term" value="F:NAD+ binding"/>
    <property type="evidence" value="ECO:0007669"/>
    <property type="project" value="EnsemblFungi"/>
</dbReference>
<evidence type="ECO:0000313" key="21">
    <source>
        <dbReference type="Proteomes" id="UP000000591"/>
    </source>
</evidence>
<reference evidence="20 21" key="1">
    <citation type="journal article" date="2004" name="Science">
        <title>The Ashbya gossypii genome as a tool for mapping the ancient Saccharomyces cerevisiae genome.</title>
        <authorList>
            <person name="Dietrich F.S."/>
            <person name="Voegeli S."/>
            <person name="Brachat S."/>
            <person name="Lerch A."/>
            <person name="Gates K."/>
            <person name="Steiner S."/>
            <person name="Mohr C."/>
            <person name="Pohlmann R."/>
            <person name="Luedi P."/>
            <person name="Choi S."/>
            <person name="Wing R.A."/>
            <person name="Flavier A."/>
            <person name="Gaffney T.D."/>
            <person name="Philippsen P."/>
        </authorList>
    </citation>
    <scope>NUCLEOTIDE SEQUENCE [LARGE SCALE GENOMIC DNA]</scope>
    <source>
        <strain evidence="21">ATCC 10895 / CBS 109.51 / FGSC 9923 / NRRL Y-1056</strain>
    </source>
</reference>
<dbReference type="FunCoup" id="Q75DV3">
    <property type="interactions" value="371"/>
</dbReference>
<dbReference type="Pfam" id="PF00742">
    <property type="entry name" value="Homoserine_dh"/>
    <property type="match status" value="1"/>
</dbReference>
<dbReference type="UniPathway" id="UPA00050">
    <property type="reaction ID" value="UER00063"/>
</dbReference>
<evidence type="ECO:0000256" key="11">
    <source>
        <dbReference type="ARBA" id="ARBA00023167"/>
    </source>
</evidence>
<evidence type="ECO:0000256" key="5">
    <source>
        <dbReference type="ARBA" id="ARBA00013213"/>
    </source>
</evidence>
<dbReference type="RefSeq" id="NP_982867.1">
    <property type="nucleotide sequence ID" value="NM_208220.1"/>
</dbReference>
<dbReference type="Proteomes" id="UP000000591">
    <property type="component" value="Chromosome II"/>
</dbReference>
<dbReference type="GeneID" id="4618948"/>
<evidence type="ECO:0000256" key="4">
    <source>
        <dbReference type="ARBA" id="ARBA00006753"/>
    </source>
</evidence>
<feature type="domain" description="Aspartate/homoserine dehydrogenase NAD-binding" evidence="19">
    <location>
        <begin position="9"/>
        <end position="136"/>
    </location>
</feature>
<dbReference type="PANTHER" id="PTHR43070:SF5">
    <property type="entry name" value="HOMOSERINE DEHYDROGENASE"/>
    <property type="match status" value="1"/>
</dbReference>
<protein>
    <recommendedName>
        <fullName evidence="6 16">Homoserine dehydrogenase</fullName>
        <ecNumber evidence="5 16">1.1.1.3</ecNumber>
    </recommendedName>
</protein>
<dbReference type="PROSITE" id="PS01042">
    <property type="entry name" value="HOMOSER_DHGENASE"/>
    <property type="match status" value="1"/>
</dbReference>
<evidence type="ECO:0000313" key="20">
    <source>
        <dbReference type="EMBL" id="AAS50691.1"/>
    </source>
</evidence>
<dbReference type="EC" id="1.1.1.3" evidence="5 16"/>
<dbReference type="Gene3D" id="3.40.50.720">
    <property type="entry name" value="NAD(P)-binding Rossmann-like Domain"/>
    <property type="match status" value="1"/>
</dbReference>
<evidence type="ECO:0000256" key="10">
    <source>
        <dbReference type="ARBA" id="ARBA00023002"/>
    </source>
</evidence>
<dbReference type="FunFam" id="3.30.360.10:FF:000006">
    <property type="entry name" value="Bifunctional aspartokinase/homoserine dehydrogenase"/>
    <property type="match status" value="1"/>
</dbReference>
<evidence type="ECO:0000256" key="17">
    <source>
        <dbReference type="RuleBase" id="RU004171"/>
    </source>
</evidence>
<dbReference type="Gene3D" id="3.30.360.10">
    <property type="entry name" value="Dihydrodipicolinate Reductase, domain 2"/>
    <property type="match status" value="1"/>
</dbReference>
<evidence type="ECO:0000256" key="12">
    <source>
        <dbReference type="ARBA" id="ARBA00048841"/>
    </source>
</evidence>
<proteinExistence type="inferred from homology"/>
<dbReference type="InterPro" id="IPR022697">
    <property type="entry name" value="HDH_short"/>
</dbReference>
<dbReference type="EMBL" id="AE016815">
    <property type="protein sequence ID" value="AAS50691.1"/>
    <property type="molecule type" value="Genomic_DNA"/>
</dbReference>
<evidence type="ECO:0000259" key="19">
    <source>
        <dbReference type="Pfam" id="PF03447"/>
    </source>
</evidence>
<keyword evidence="11 16" id="KW-0486">Methionine biosynthesis</keyword>
<evidence type="ECO:0000256" key="15">
    <source>
        <dbReference type="PIRSR" id="PIRSR036497-2"/>
    </source>
</evidence>
<dbReference type="GO" id="GO:0009088">
    <property type="term" value="P:threonine biosynthetic process"/>
    <property type="evidence" value="ECO:0007669"/>
    <property type="project" value="UniProtKB-UniPathway"/>
</dbReference>
<dbReference type="SUPFAM" id="SSF55347">
    <property type="entry name" value="Glyceraldehyde-3-phosphate dehydrogenase-like, C-terminal domain"/>
    <property type="match status" value="1"/>
</dbReference>
<dbReference type="GO" id="GO:0009090">
    <property type="term" value="P:homoserine biosynthetic process"/>
    <property type="evidence" value="ECO:0000318"/>
    <property type="project" value="GO_Central"/>
</dbReference>
<keyword evidence="10 16" id="KW-0560">Oxidoreductase</keyword>
<keyword evidence="9 15" id="KW-0521">NADP</keyword>
<dbReference type="OrthoDB" id="67851at2759"/>
<evidence type="ECO:0000256" key="8">
    <source>
        <dbReference type="ARBA" id="ARBA00022697"/>
    </source>
</evidence>
<dbReference type="InterPro" id="IPR011147">
    <property type="entry name" value="Bifunc_Aspkin/hSer_DH"/>
</dbReference>
<evidence type="ECO:0000256" key="13">
    <source>
        <dbReference type="ARBA" id="ARBA00059589"/>
    </source>
</evidence>
<dbReference type="UniPathway" id="UPA00051">
    <property type="reaction ID" value="UER00465"/>
</dbReference>
<dbReference type="InParanoid" id="Q75DV3"/>
<feature type="binding site" evidence="15">
    <location>
        <begin position="9"/>
        <end position="14"/>
    </location>
    <ligand>
        <name>NADP(+)</name>
        <dbReference type="ChEBI" id="CHEBI:58349"/>
    </ligand>
</feature>
<dbReference type="PANTHER" id="PTHR43070">
    <property type="match status" value="1"/>
</dbReference>
<keyword evidence="7 16" id="KW-0028">Amino-acid biosynthesis</keyword>
<comment type="catalytic activity">
    <reaction evidence="12">
        <text>L-homoserine + NADP(+) = L-aspartate 4-semialdehyde + NADPH + H(+)</text>
        <dbReference type="Rhea" id="RHEA:15761"/>
        <dbReference type="ChEBI" id="CHEBI:15378"/>
        <dbReference type="ChEBI" id="CHEBI:57476"/>
        <dbReference type="ChEBI" id="CHEBI:57783"/>
        <dbReference type="ChEBI" id="CHEBI:58349"/>
        <dbReference type="ChEBI" id="CHEBI:537519"/>
        <dbReference type="EC" id="1.1.1.3"/>
    </reaction>
    <physiologicalReaction direction="right-to-left" evidence="12">
        <dbReference type="Rhea" id="RHEA:15763"/>
    </physiologicalReaction>
</comment>
<dbReference type="GO" id="GO:0004412">
    <property type="term" value="F:homoserine dehydrogenase activity"/>
    <property type="evidence" value="ECO:0000318"/>
    <property type="project" value="GO_Central"/>
</dbReference>
<evidence type="ECO:0000256" key="7">
    <source>
        <dbReference type="ARBA" id="ARBA00022605"/>
    </source>
</evidence>
<accession>Q75DV3</accession>
<sequence length="356" mass="38492">MLTNVLPTGTGLVGNAFLEQLLSIKQSICYNIIYVARSRAALISKDYSPLNLGSSWKSALENADEKPLELNALVGYLQKSPQKVILVDNTSSSDIADFYPNFVGAGISIATPNKKAFSSDLKLWNGLFSDEEGHGLVYHEATVGAGLPIIGTLRDMIKTNDKVEKIEGIFSGTLSYIFNEFSTIAPNSVKFSEVVKVAKSLGYTEPDPRDDLNGMDVARKVTILARIAGFEVQSPSSFPVQSLIPDELTSVNSVDEFMSRLPDYDEQLTLLKDAAARENKVLRFVGKVDFPNNVVSVGIEKYDFSHPFASLKGSDNVISIKTSRYSQPLIVQGAGAGASVTAAGVLGDVIKIAERL</sequence>
<comment type="function">
    <text evidence="13">Catalyzes the conversion of L-aspartate-beta-semialdehyde (L-Asa) to L-homoserine (L-Hse), the third step in the biosynthesis of amino acids that derive from aspartate (the aspartate family of amino acids), including methioinine and threonine, the latter of which is a precursor to isoleucine; production of homoserine leads to a branch-point in the pathway as it can either be O-phosphorylated for processing to threonine, or O-acylated for processing to methionine.</text>
</comment>
<evidence type="ECO:0000256" key="6">
    <source>
        <dbReference type="ARBA" id="ARBA00013376"/>
    </source>
</evidence>
<evidence type="ECO:0000256" key="9">
    <source>
        <dbReference type="ARBA" id="ARBA00022857"/>
    </source>
</evidence>